<evidence type="ECO:0000313" key="1">
    <source>
        <dbReference type="EMBL" id="KAH6936165.1"/>
    </source>
</evidence>
<dbReference type="EMBL" id="CM023483">
    <property type="protein sequence ID" value="KAH6936165.1"/>
    <property type="molecule type" value="Genomic_DNA"/>
</dbReference>
<comment type="caution">
    <text evidence="1">The sequence shown here is derived from an EMBL/GenBank/DDBJ whole genome shotgun (WGS) entry which is preliminary data.</text>
</comment>
<proteinExistence type="predicted"/>
<reference evidence="1" key="1">
    <citation type="submission" date="2020-05" db="EMBL/GenBank/DDBJ databases">
        <title>Large-scale comparative analyses of tick genomes elucidate their genetic diversity and vector capacities.</title>
        <authorList>
            <person name="Jia N."/>
            <person name="Wang J."/>
            <person name="Shi W."/>
            <person name="Du L."/>
            <person name="Sun Y."/>
            <person name="Zhan W."/>
            <person name="Jiang J."/>
            <person name="Wang Q."/>
            <person name="Zhang B."/>
            <person name="Ji P."/>
            <person name="Sakyi L.B."/>
            <person name="Cui X."/>
            <person name="Yuan T."/>
            <person name="Jiang B."/>
            <person name="Yang W."/>
            <person name="Lam T.T.-Y."/>
            <person name="Chang Q."/>
            <person name="Ding S."/>
            <person name="Wang X."/>
            <person name="Zhu J."/>
            <person name="Ruan X."/>
            <person name="Zhao L."/>
            <person name="Wei J."/>
            <person name="Que T."/>
            <person name="Du C."/>
            <person name="Cheng J."/>
            <person name="Dai P."/>
            <person name="Han X."/>
            <person name="Huang E."/>
            <person name="Gao Y."/>
            <person name="Liu J."/>
            <person name="Shao H."/>
            <person name="Ye R."/>
            <person name="Li L."/>
            <person name="Wei W."/>
            <person name="Wang X."/>
            <person name="Wang C."/>
            <person name="Yang T."/>
            <person name="Huo Q."/>
            <person name="Li W."/>
            <person name="Guo W."/>
            <person name="Chen H."/>
            <person name="Zhou L."/>
            <person name="Ni X."/>
            <person name="Tian J."/>
            <person name="Zhou Y."/>
            <person name="Sheng Y."/>
            <person name="Liu T."/>
            <person name="Pan Y."/>
            <person name="Xia L."/>
            <person name="Li J."/>
            <person name="Zhao F."/>
            <person name="Cao W."/>
        </authorList>
    </citation>
    <scope>NUCLEOTIDE SEQUENCE</scope>
    <source>
        <strain evidence="1">Hyas-2018</strain>
    </source>
</reference>
<accession>A0ACB7SNG5</accession>
<dbReference type="Proteomes" id="UP000821845">
    <property type="component" value="Chromosome 3"/>
</dbReference>
<protein>
    <submittedName>
        <fullName evidence="1">Uncharacterized protein</fullName>
    </submittedName>
</protein>
<name>A0ACB7SNG5_HYAAI</name>
<gene>
    <name evidence="1" type="ORF">HPB50_014440</name>
</gene>
<organism evidence="1 2">
    <name type="scientific">Hyalomma asiaticum</name>
    <name type="common">Tick</name>
    <dbReference type="NCBI Taxonomy" id="266040"/>
    <lineage>
        <taxon>Eukaryota</taxon>
        <taxon>Metazoa</taxon>
        <taxon>Ecdysozoa</taxon>
        <taxon>Arthropoda</taxon>
        <taxon>Chelicerata</taxon>
        <taxon>Arachnida</taxon>
        <taxon>Acari</taxon>
        <taxon>Parasitiformes</taxon>
        <taxon>Ixodida</taxon>
        <taxon>Ixodoidea</taxon>
        <taxon>Ixodidae</taxon>
        <taxon>Hyalomminae</taxon>
        <taxon>Hyalomma</taxon>
    </lineage>
</organism>
<sequence length="301" mass="34136">MHRRAEEPPVKRLGQRATRHHQRSILRHLQDTTPATVSSQCVNVKTLSWRGQPRRRCKGVVSTRLPMPALRRRNAPTPRQAAMGHRRLRLRQRSPRQRLSKFGGHPCDRVLTSHPTGAAAPPTPYDGKKRERELKSLLDKLLKQECRVPGKWIEDIRKVKQKIEQLDEQRYRGALVRARAEDTAAGETPSKRALGLEKARAEKNHIREIEWGGVRTPFYPPPSLEPLVLCATFRARGHDMRPSFHSRHLLDGIVASIPACHAGDRGSIPRRGAEGERDDSATAIACSSAAFWRARQQRLVD</sequence>
<keyword evidence="2" id="KW-1185">Reference proteome</keyword>
<evidence type="ECO:0000313" key="2">
    <source>
        <dbReference type="Proteomes" id="UP000821845"/>
    </source>
</evidence>